<dbReference type="Proteomes" id="UP000249135">
    <property type="component" value="Unassembled WGS sequence"/>
</dbReference>
<evidence type="ECO:0000256" key="1">
    <source>
        <dbReference type="HAMAP-Rule" id="MF_00598"/>
    </source>
</evidence>
<evidence type="ECO:0000313" key="2">
    <source>
        <dbReference type="EMBL" id="PZQ70855.1"/>
    </source>
</evidence>
<dbReference type="HAMAP" id="MF_00598">
    <property type="entry name" value="Smg"/>
    <property type="match status" value="1"/>
</dbReference>
<dbReference type="Pfam" id="PF04361">
    <property type="entry name" value="DUF494"/>
    <property type="match status" value="1"/>
</dbReference>
<dbReference type="EMBL" id="QFPP01000256">
    <property type="protein sequence ID" value="PZQ70855.1"/>
    <property type="molecule type" value="Genomic_DNA"/>
</dbReference>
<accession>A0A2W5Q838</accession>
<evidence type="ECO:0000313" key="3">
    <source>
        <dbReference type="Proteomes" id="UP000249135"/>
    </source>
</evidence>
<dbReference type="PANTHER" id="PTHR38692">
    <property type="entry name" value="PROTEIN SMG"/>
    <property type="match status" value="1"/>
</dbReference>
<proteinExistence type="inferred from homology"/>
<dbReference type="AlphaFoldDB" id="A0A2W5Q838"/>
<comment type="caution">
    <text evidence="2">The sequence shown here is derived from an EMBL/GenBank/DDBJ whole genome shotgun (WGS) entry which is preliminary data.</text>
</comment>
<name>A0A2W5Q838_VARPD</name>
<organism evidence="2 3">
    <name type="scientific">Variovorax paradoxus</name>
    <dbReference type="NCBI Taxonomy" id="34073"/>
    <lineage>
        <taxon>Bacteria</taxon>
        <taxon>Pseudomonadati</taxon>
        <taxon>Pseudomonadota</taxon>
        <taxon>Betaproteobacteria</taxon>
        <taxon>Burkholderiales</taxon>
        <taxon>Comamonadaceae</taxon>
        <taxon>Variovorax</taxon>
    </lineage>
</organism>
<sequence length="171" mass="18941">MFEVLVFVYENYWRGDACPEPQLLGRKLSANGFDADEIREALQWLDGLSFATQGLQWTRHEDGRSATVTLQMAEDGDFTASPGTMRVYSAAEQAHLGAECLGFISFLESAGLLPARLREIVIDRAMAAPGDPVALDELKIIVLMVHWSTGIEPDALMLDELCDDTRDRVAH</sequence>
<dbReference type="InterPro" id="IPR007456">
    <property type="entry name" value="Smg"/>
</dbReference>
<comment type="similarity">
    <text evidence="1">Belongs to the Smg family.</text>
</comment>
<dbReference type="PANTHER" id="PTHR38692:SF1">
    <property type="entry name" value="PROTEIN SMG"/>
    <property type="match status" value="1"/>
</dbReference>
<gene>
    <name evidence="1" type="primary">smg</name>
    <name evidence="2" type="ORF">DI563_18000</name>
</gene>
<protein>
    <recommendedName>
        <fullName evidence="1">Protein Smg homolog</fullName>
    </recommendedName>
</protein>
<reference evidence="2 3" key="1">
    <citation type="submission" date="2017-08" db="EMBL/GenBank/DDBJ databases">
        <title>Infants hospitalized years apart are colonized by the same room-sourced microbial strains.</title>
        <authorList>
            <person name="Brooks B."/>
            <person name="Olm M.R."/>
            <person name="Firek B.A."/>
            <person name="Baker R."/>
            <person name="Thomas B.C."/>
            <person name="Morowitz M.J."/>
            <person name="Banfield J.F."/>
        </authorList>
    </citation>
    <scope>NUCLEOTIDE SEQUENCE [LARGE SCALE GENOMIC DNA]</scope>
    <source>
        <strain evidence="2">S2_005_003_R2_41</strain>
    </source>
</reference>